<dbReference type="InterPro" id="IPR001382">
    <property type="entry name" value="Glyco_hydro_47"/>
</dbReference>
<evidence type="ECO:0000256" key="3">
    <source>
        <dbReference type="ARBA" id="ARBA00022824"/>
    </source>
</evidence>
<name>A0AAV2PMN1_MEGNR</name>
<dbReference type="EMBL" id="CAXKWB010000617">
    <property type="protein sequence ID" value="CAL4061382.1"/>
    <property type="molecule type" value="Genomic_DNA"/>
</dbReference>
<evidence type="ECO:0000313" key="8">
    <source>
        <dbReference type="Proteomes" id="UP001497623"/>
    </source>
</evidence>
<keyword evidence="4" id="KW-0325">Glycoprotein</keyword>
<reference evidence="7 8" key="1">
    <citation type="submission" date="2024-05" db="EMBL/GenBank/DDBJ databases">
        <authorList>
            <person name="Wallberg A."/>
        </authorList>
    </citation>
    <scope>NUCLEOTIDE SEQUENCE [LARGE SCALE GENOMIC DNA]</scope>
</reference>
<dbReference type="GO" id="GO:0005509">
    <property type="term" value="F:calcium ion binding"/>
    <property type="evidence" value="ECO:0007669"/>
    <property type="project" value="InterPro"/>
</dbReference>
<evidence type="ECO:0000256" key="2">
    <source>
        <dbReference type="ARBA" id="ARBA00007658"/>
    </source>
</evidence>
<comment type="subcellular location">
    <subcellularLocation>
        <location evidence="1">Endoplasmic reticulum</location>
    </subcellularLocation>
</comment>
<dbReference type="InterPro" id="IPR044674">
    <property type="entry name" value="EDEM1/2/3"/>
</dbReference>
<comment type="caution">
    <text evidence="7">The sequence shown here is derived from an EMBL/GenBank/DDBJ whole genome shotgun (WGS) entry which is preliminary data.</text>
</comment>
<accession>A0AAV2PMN1</accession>
<dbReference type="Pfam" id="PF01532">
    <property type="entry name" value="Glyco_hydro_47"/>
    <property type="match status" value="1"/>
</dbReference>
<dbReference type="InterPro" id="IPR012341">
    <property type="entry name" value="6hp_glycosidase-like_sf"/>
</dbReference>
<dbReference type="GO" id="GO:1904380">
    <property type="term" value="P:endoplasmic reticulum mannose trimming"/>
    <property type="evidence" value="ECO:0007669"/>
    <property type="project" value="InterPro"/>
</dbReference>
<evidence type="ECO:0000256" key="1">
    <source>
        <dbReference type="ARBA" id="ARBA00004240"/>
    </source>
</evidence>
<dbReference type="PANTHER" id="PTHR45679">
    <property type="entry name" value="ER DEGRADATION-ENHANCING ALPHA-MANNOSIDASE-LIKE PROTEIN 2"/>
    <property type="match status" value="1"/>
</dbReference>
<dbReference type="SUPFAM" id="SSF48225">
    <property type="entry name" value="Seven-hairpin glycosidases"/>
    <property type="match status" value="1"/>
</dbReference>
<evidence type="ECO:0000313" key="7">
    <source>
        <dbReference type="EMBL" id="CAL4061382.1"/>
    </source>
</evidence>
<keyword evidence="6" id="KW-0378">Hydrolase</keyword>
<dbReference type="GO" id="GO:0044322">
    <property type="term" value="C:endoplasmic reticulum quality control compartment"/>
    <property type="evidence" value="ECO:0007669"/>
    <property type="project" value="GOC"/>
</dbReference>
<organism evidence="7 8">
    <name type="scientific">Meganyctiphanes norvegica</name>
    <name type="common">Northern krill</name>
    <name type="synonym">Thysanopoda norvegica</name>
    <dbReference type="NCBI Taxonomy" id="48144"/>
    <lineage>
        <taxon>Eukaryota</taxon>
        <taxon>Metazoa</taxon>
        <taxon>Ecdysozoa</taxon>
        <taxon>Arthropoda</taxon>
        <taxon>Crustacea</taxon>
        <taxon>Multicrustacea</taxon>
        <taxon>Malacostraca</taxon>
        <taxon>Eumalacostraca</taxon>
        <taxon>Eucarida</taxon>
        <taxon>Euphausiacea</taxon>
        <taxon>Euphausiidae</taxon>
        <taxon>Meganyctiphanes</taxon>
    </lineage>
</organism>
<comment type="cofactor">
    <cofactor evidence="5">
        <name>Ca(2+)</name>
        <dbReference type="ChEBI" id="CHEBI:29108"/>
    </cofactor>
</comment>
<sequence>MSVVGPSRCGFFLSRLRFSLLSRITCVTFGGQMSNLLNYIQPRLERKLGSWAHLHKCLQLKLFYESYCIGVMSYDSRSFDLGKIIGVGDKNDNRVQERSILPLLNFFMVIYVNEIEKFSEIDGKYQNTRYIYLKIVIYKLKFGDSEERARNVIQIDIRIKGALLSGRLDPQCYWYDGELLEMAADLASRLLPAFENSKTGLPHPRVNLRDGVPKNSRTDTCLAGAGTLLVEFGVLSRLIGDPVYEMSARRANKVLWNLRNIKTGLFGHIVDVNSGKWLGDVSGVGAGADSFYEYLLKAYILFGDHTDYIMFNETYSLIKQYMRRGRSHCNSGYGDHPLYVNVDMKSGGTHTTWIDSLQAAFAGIQVLAGDIEEAICTHALYYTIWKKYGVLPERFNWQRMSPDVSFYPLRPEFVEATYLLYQATKNPFYLHVGRDILTSLNNLTRVDCGYATIHSVLDMTTEDRMESFFLAETCKYLFLLFDFDNPVNVQSNKWVFSTEGHLIPMAPWLREASNLWDHGPQDNPSKEAIANSSRANCARIDEERTFGLPLKSQYLNQISSSFGVNFQ</sequence>
<dbReference type="GO" id="GO:0005975">
    <property type="term" value="P:carbohydrate metabolic process"/>
    <property type="evidence" value="ECO:0007669"/>
    <property type="project" value="InterPro"/>
</dbReference>
<dbReference type="EC" id="3.2.1.-" evidence="6"/>
<feature type="binding site" evidence="5">
    <location>
        <position position="498"/>
    </location>
    <ligand>
        <name>Ca(2+)</name>
        <dbReference type="ChEBI" id="CHEBI:29108"/>
    </ligand>
</feature>
<dbReference type="PANTHER" id="PTHR45679:SF5">
    <property type="entry name" value="ER DEGRADATION-ENHANCING ALPHA-MANNOSIDASE-LIKE PROTEIN 1"/>
    <property type="match status" value="1"/>
</dbReference>
<evidence type="ECO:0000256" key="5">
    <source>
        <dbReference type="PIRSR" id="PIRSR601382-2"/>
    </source>
</evidence>
<keyword evidence="5" id="KW-0479">Metal-binding</keyword>
<keyword evidence="5" id="KW-0106">Calcium</keyword>
<feature type="non-terminal residue" evidence="7">
    <location>
        <position position="567"/>
    </location>
</feature>
<evidence type="ECO:0000256" key="6">
    <source>
        <dbReference type="RuleBase" id="RU361193"/>
    </source>
</evidence>
<comment type="similarity">
    <text evidence="2 6">Belongs to the glycosyl hydrolase 47 family.</text>
</comment>
<proteinExistence type="inferred from homology"/>
<dbReference type="Gene3D" id="1.50.10.10">
    <property type="match status" value="1"/>
</dbReference>
<dbReference type="InterPro" id="IPR036026">
    <property type="entry name" value="Seven-hairpin_glycosidases"/>
</dbReference>
<dbReference type="GO" id="GO:0004571">
    <property type="term" value="F:mannosyl-oligosaccharide 1,2-alpha-mannosidase activity"/>
    <property type="evidence" value="ECO:0007669"/>
    <property type="project" value="InterPro"/>
</dbReference>
<dbReference type="PRINTS" id="PR00747">
    <property type="entry name" value="GLYHDRLASE47"/>
</dbReference>
<keyword evidence="3" id="KW-0256">Endoplasmic reticulum</keyword>
<dbReference type="AlphaFoldDB" id="A0AAV2PMN1"/>
<gene>
    <name evidence="7" type="ORF">MNOR_LOCUS2132</name>
</gene>
<keyword evidence="8" id="KW-1185">Reference proteome</keyword>
<dbReference type="GO" id="GO:0016020">
    <property type="term" value="C:membrane"/>
    <property type="evidence" value="ECO:0007669"/>
    <property type="project" value="InterPro"/>
</dbReference>
<protein>
    <recommendedName>
        <fullName evidence="6">alpha-1,2-Mannosidase</fullName>
        <ecNumber evidence="6">3.2.1.-</ecNumber>
    </recommendedName>
</protein>
<evidence type="ECO:0000256" key="4">
    <source>
        <dbReference type="ARBA" id="ARBA00023180"/>
    </source>
</evidence>
<dbReference type="Proteomes" id="UP001497623">
    <property type="component" value="Unassembled WGS sequence"/>
</dbReference>
<keyword evidence="6" id="KW-0326">Glycosidase</keyword>